<evidence type="ECO:0000256" key="4">
    <source>
        <dbReference type="SAM" id="SignalP"/>
    </source>
</evidence>
<evidence type="ECO:0000256" key="3">
    <source>
        <dbReference type="PROSITE-ProRule" id="PRU00339"/>
    </source>
</evidence>
<keyword evidence="1" id="KW-0677">Repeat</keyword>
<organism evidence="5 6">
    <name type="scientific">Xylanibacter brevis</name>
    <dbReference type="NCBI Taxonomy" id="83231"/>
    <lineage>
        <taxon>Bacteria</taxon>
        <taxon>Pseudomonadati</taxon>
        <taxon>Bacteroidota</taxon>
        <taxon>Bacteroidia</taxon>
        <taxon>Bacteroidales</taxon>
        <taxon>Prevotellaceae</taxon>
        <taxon>Xylanibacter</taxon>
    </lineage>
</organism>
<feature type="signal peptide" evidence="4">
    <location>
        <begin position="1"/>
        <end position="21"/>
    </location>
</feature>
<proteinExistence type="predicted"/>
<comment type="caution">
    <text evidence="5">The sequence shown here is derived from an EMBL/GenBank/DDBJ whole genome shotgun (WGS) entry which is preliminary data.</text>
</comment>
<dbReference type="PANTHER" id="PTHR44943">
    <property type="entry name" value="CELLULOSE SYNTHASE OPERON PROTEIN C"/>
    <property type="match status" value="1"/>
</dbReference>
<dbReference type="PROSITE" id="PS50005">
    <property type="entry name" value="TPR"/>
    <property type="match status" value="3"/>
</dbReference>
<keyword evidence="4" id="KW-0732">Signal</keyword>
<gene>
    <name evidence="5" type="ORF">I6E12_06680</name>
</gene>
<name>A0ABS9CHZ2_9BACT</name>
<dbReference type="Pfam" id="PF13181">
    <property type="entry name" value="TPR_8"/>
    <property type="match status" value="1"/>
</dbReference>
<feature type="repeat" description="TPR" evidence="3">
    <location>
        <begin position="521"/>
        <end position="554"/>
    </location>
</feature>
<feature type="repeat" description="TPR" evidence="3">
    <location>
        <begin position="65"/>
        <end position="98"/>
    </location>
</feature>
<dbReference type="RefSeq" id="WP_301638049.1">
    <property type="nucleotide sequence ID" value="NZ_JADYTN010000012.1"/>
</dbReference>
<evidence type="ECO:0000256" key="2">
    <source>
        <dbReference type="ARBA" id="ARBA00022803"/>
    </source>
</evidence>
<dbReference type="InterPro" id="IPR019734">
    <property type="entry name" value="TPR_rpt"/>
</dbReference>
<reference evidence="5 6" key="1">
    <citation type="submission" date="2020-12" db="EMBL/GenBank/DDBJ databases">
        <title>Whole genome sequences of gut porcine anaerobes.</title>
        <authorList>
            <person name="Kubasova T."/>
            <person name="Jahodarova E."/>
            <person name="Rychlik I."/>
        </authorList>
    </citation>
    <scope>NUCLEOTIDE SEQUENCE [LARGE SCALE GENOMIC DNA]</scope>
    <source>
        <strain evidence="5 6">An925</strain>
    </source>
</reference>
<feature type="repeat" description="TPR" evidence="3">
    <location>
        <begin position="377"/>
        <end position="410"/>
    </location>
</feature>
<accession>A0ABS9CHZ2</accession>
<dbReference type="SUPFAM" id="SSF48452">
    <property type="entry name" value="TPR-like"/>
    <property type="match status" value="3"/>
</dbReference>
<evidence type="ECO:0000313" key="5">
    <source>
        <dbReference type="EMBL" id="MCF2563794.1"/>
    </source>
</evidence>
<dbReference type="InterPro" id="IPR011990">
    <property type="entry name" value="TPR-like_helical_dom_sf"/>
</dbReference>
<dbReference type="Pfam" id="PF13432">
    <property type="entry name" value="TPR_16"/>
    <property type="match status" value="1"/>
</dbReference>
<dbReference type="Proteomes" id="UP001200470">
    <property type="component" value="Unassembled WGS sequence"/>
</dbReference>
<dbReference type="InterPro" id="IPR051685">
    <property type="entry name" value="Ycf3/AcsC/BcsC/TPR_MFPF"/>
</dbReference>
<feature type="chain" id="PRO_5047528476" evidence="4">
    <location>
        <begin position="22"/>
        <end position="577"/>
    </location>
</feature>
<dbReference type="Gene3D" id="1.25.40.10">
    <property type="entry name" value="Tetratricopeptide repeat domain"/>
    <property type="match status" value="3"/>
</dbReference>
<protein>
    <submittedName>
        <fullName evidence="5">Tetratricopeptide repeat protein</fullName>
    </submittedName>
</protein>
<evidence type="ECO:0000313" key="6">
    <source>
        <dbReference type="Proteomes" id="UP001200470"/>
    </source>
</evidence>
<keyword evidence="2 3" id="KW-0802">TPR repeat</keyword>
<evidence type="ECO:0000256" key="1">
    <source>
        <dbReference type="ARBA" id="ARBA00022737"/>
    </source>
</evidence>
<dbReference type="Pfam" id="PF13429">
    <property type="entry name" value="TPR_15"/>
    <property type="match status" value="1"/>
</dbReference>
<keyword evidence="6" id="KW-1185">Reference proteome</keyword>
<dbReference type="EMBL" id="JADYTN010000012">
    <property type="protein sequence ID" value="MCF2563794.1"/>
    <property type="molecule type" value="Genomic_DNA"/>
</dbReference>
<dbReference type="SMART" id="SM00028">
    <property type="entry name" value="TPR"/>
    <property type="match status" value="8"/>
</dbReference>
<dbReference type="PANTHER" id="PTHR44943:SF8">
    <property type="entry name" value="TPR REPEAT-CONTAINING PROTEIN MJ0263"/>
    <property type="match status" value="1"/>
</dbReference>
<dbReference type="Pfam" id="PF13374">
    <property type="entry name" value="TPR_10"/>
    <property type="match status" value="1"/>
</dbReference>
<sequence>MKRRYTIILLVVALVCTAVTAQTDEDTSRKYDAFFLEAINQRVKGNNDAAFDLLRHCVDIDSTKSEAWYFLAQYYDALKENDKAQRCVEKAASLDPDISTYQEILANLYLSKQDYPKAIEVLNRIYEANHDREDVLGALVSIYEDQQDYKSAIQTLNRLEVMEGRSTQFSLKKSGYYTQLGNKKAAIREMQKLANQYPNDLNYRGLYAQTLINNGQEEKGLDIYDEILEQDPDNRFTLLALLQYEQKHGDPDVVDSLMQRVLVSKNATSQDRVSLMRQEIAESEQNGGDSTRVLHLFDRMLEQKPLDADVAMLCVAYMTLKNMPRDTITVVLDRVIAETPDNAAARLQLVDYAWRDQDMPRVVSLCQGARLYNPDEMAFYYYQGVAYYQQDKLDEALNAFQNGIGVITQDSDPDIVSDFYAVMGDIYHQKGFDKEAYAAYDSCLQWKEDNVGCLNNYAYYLSETGQQLDKAEQMSLKTVKAEPKNATFLDTYAWILFRQKRYTEAKIYIDQTLQCDSDTSAVLLEHAGDIYYHVGNKQQAVEYWKQALERTRQTVGSEDNRLKIIARKIKLKKYVKE</sequence>